<comment type="caution">
    <text evidence="1">The sequence shown here is derived from an EMBL/GenBank/DDBJ whole genome shotgun (WGS) entry which is preliminary data.</text>
</comment>
<name>A0A398B2L0_9BACI</name>
<dbReference type="RefSeq" id="WP_119117959.1">
    <property type="nucleotide sequence ID" value="NZ_QWVS01000028.1"/>
</dbReference>
<organism evidence="1 2">
    <name type="scientific">Peribacillus asahii</name>
    <dbReference type="NCBI Taxonomy" id="228899"/>
    <lineage>
        <taxon>Bacteria</taxon>
        <taxon>Bacillati</taxon>
        <taxon>Bacillota</taxon>
        <taxon>Bacilli</taxon>
        <taxon>Bacillales</taxon>
        <taxon>Bacillaceae</taxon>
        <taxon>Peribacillus</taxon>
    </lineage>
</organism>
<evidence type="ECO:0000313" key="1">
    <source>
        <dbReference type="EMBL" id="RID84107.1"/>
    </source>
</evidence>
<keyword evidence="2" id="KW-1185">Reference proteome</keyword>
<protein>
    <submittedName>
        <fullName evidence="1">DUF4025 domain-containing protein</fullName>
    </submittedName>
</protein>
<dbReference type="EMBL" id="QWVS01000028">
    <property type="protein sequence ID" value="RID84107.1"/>
    <property type="molecule type" value="Genomic_DNA"/>
</dbReference>
<reference evidence="1 2" key="1">
    <citation type="submission" date="2018-08" db="EMBL/GenBank/DDBJ databases">
        <title>Bacillus jemisoniae sp. nov., Bacillus chryseoplanitiae sp. nov., Bacillus resnikiae sp. nov., and Bacillus frankliniae sp. nov., isolated from Viking spacecraft and associated surfaces.</title>
        <authorList>
            <person name="Seuylemezian A."/>
            <person name="Vaishampayan P."/>
        </authorList>
    </citation>
    <scope>NUCLEOTIDE SEQUENCE [LARGE SCALE GENOMIC DNA]</scope>
    <source>
        <strain evidence="1 2">MA001</strain>
    </source>
</reference>
<accession>A0A398B2L0</accession>
<dbReference type="Proteomes" id="UP000266016">
    <property type="component" value="Unassembled WGS sequence"/>
</dbReference>
<proteinExistence type="predicted"/>
<gene>
    <name evidence="1" type="ORF">D1953_14795</name>
</gene>
<dbReference type="Pfam" id="PF13217">
    <property type="entry name" value="DUF4025"/>
    <property type="match status" value="1"/>
</dbReference>
<evidence type="ECO:0000313" key="2">
    <source>
        <dbReference type="Proteomes" id="UP000266016"/>
    </source>
</evidence>
<dbReference type="AlphaFoldDB" id="A0A398B2L0"/>
<dbReference type="InterPro" id="IPR025100">
    <property type="entry name" value="DUF4025"/>
</dbReference>
<sequence>MNKKKRIVNKKDLLIAGRTFDPSDYDGTSQLEQGLAITHEQVGDDYTEGTVDQLSK</sequence>